<evidence type="ECO:0000313" key="1">
    <source>
        <dbReference type="EMBL" id="TKD10018.1"/>
    </source>
</evidence>
<name>A0A4U1JHQ3_9BACT</name>
<comment type="caution">
    <text evidence="1">The sequence shown here is derived from an EMBL/GenBank/DDBJ whole genome shotgun (WGS) entry which is preliminary data.</text>
</comment>
<gene>
    <name evidence="1" type="ORF">E8A74_10475</name>
</gene>
<dbReference type="Proteomes" id="UP000309215">
    <property type="component" value="Unassembled WGS sequence"/>
</dbReference>
<proteinExistence type="predicted"/>
<reference evidence="1 2" key="1">
    <citation type="submission" date="2019-04" db="EMBL/GenBank/DDBJ databases">
        <authorList>
            <person name="Li Y."/>
            <person name="Wang J."/>
        </authorList>
    </citation>
    <scope>NUCLEOTIDE SEQUENCE [LARGE SCALE GENOMIC DNA]</scope>
    <source>
        <strain evidence="1 2">DSM 14668</strain>
    </source>
</reference>
<dbReference type="AlphaFoldDB" id="A0A4U1JHQ3"/>
<organism evidence="1 2">
    <name type="scientific">Polyangium fumosum</name>
    <dbReference type="NCBI Taxonomy" id="889272"/>
    <lineage>
        <taxon>Bacteria</taxon>
        <taxon>Pseudomonadati</taxon>
        <taxon>Myxococcota</taxon>
        <taxon>Polyangia</taxon>
        <taxon>Polyangiales</taxon>
        <taxon>Polyangiaceae</taxon>
        <taxon>Polyangium</taxon>
    </lineage>
</organism>
<keyword evidence="2" id="KW-1185">Reference proteome</keyword>
<dbReference type="EMBL" id="SSMQ01000008">
    <property type="protein sequence ID" value="TKD10018.1"/>
    <property type="molecule type" value="Genomic_DNA"/>
</dbReference>
<accession>A0A4U1JHQ3</accession>
<protein>
    <submittedName>
        <fullName evidence="1">Uncharacterized protein</fullName>
    </submittedName>
</protein>
<sequence length="174" mass="19018">MESENHGEPGFVHASRDAQVDWVFEILFGKGALDRDDAVGQALDALVLLGLADEEDEAKKAKARVAVERAIDNGLRVGRFDRPKRGQIRAIRTDAKDYSSEDWTLCLMNALDREPTDRDAALRFAAYWAASNTGLAFARLQRGGSILTGLDGALESALRRGRFLDVGGGCVRKV</sequence>
<evidence type="ECO:0000313" key="2">
    <source>
        <dbReference type="Proteomes" id="UP000309215"/>
    </source>
</evidence>